<organism evidence="2 3">
    <name type="scientific">Streptococcus acidominimus</name>
    <dbReference type="NCBI Taxonomy" id="1326"/>
    <lineage>
        <taxon>Bacteria</taxon>
        <taxon>Bacillati</taxon>
        <taxon>Bacillota</taxon>
        <taxon>Bacilli</taxon>
        <taxon>Lactobacillales</taxon>
        <taxon>Streptococcaceae</taxon>
        <taxon>Streptococcus</taxon>
    </lineage>
</organism>
<evidence type="ECO:0000313" key="2">
    <source>
        <dbReference type="EMBL" id="TFU31793.1"/>
    </source>
</evidence>
<dbReference type="Proteomes" id="UP000297747">
    <property type="component" value="Unassembled WGS sequence"/>
</dbReference>
<proteinExistence type="predicted"/>
<reference evidence="2 3" key="1">
    <citation type="submission" date="2019-03" db="EMBL/GenBank/DDBJ databases">
        <title>Diversity of the mouse oral microbiome.</title>
        <authorList>
            <person name="Joseph S."/>
            <person name="Aduse-Opoku J."/>
            <person name="Curtis M."/>
            <person name="Wade W."/>
            <person name="Hashim A."/>
        </authorList>
    </citation>
    <scope>NUCLEOTIDE SEQUENCE [LARGE SCALE GENOMIC DNA]</scope>
    <source>
        <strain evidence="2 3">HT4</strain>
    </source>
</reference>
<sequence>MTRSHNGNGGKGKGTVSPSGQTQPLSNSEQANKQQVLPMTGTKTSLLPLLMGGISARFAGSIRAKSKAKNE</sequence>
<evidence type="ECO:0000256" key="1">
    <source>
        <dbReference type="SAM" id="MobiDB-lite"/>
    </source>
</evidence>
<evidence type="ECO:0000313" key="3">
    <source>
        <dbReference type="Proteomes" id="UP000297747"/>
    </source>
</evidence>
<comment type="caution">
    <text evidence="2">The sequence shown here is derived from an EMBL/GenBank/DDBJ whole genome shotgun (WGS) entry which is preliminary data.</text>
</comment>
<evidence type="ECO:0008006" key="4">
    <source>
        <dbReference type="Google" id="ProtNLM"/>
    </source>
</evidence>
<dbReference type="RefSeq" id="WP_135052119.1">
    <property type="nucleotide sequence ID" value="NZ_CAKOCW010000047.1"/>
</dbReference>
<protein>
    <recommendedName>
        <fullName evidence="4">LPXTG cell wall anchor domain-containing protein</fullName>
    </recommendedName>
</protein>
<dbReference type="EMBL" id="SPQA01000002">
    <property type="protein sequence ID" value="TFU31793.1"/>
    <property type="molecule type" value="Genomic_DNA"/>
</dbReference>
<feature type="region of interest" description="Disordered" evidence="1">
    <location>
        <begin position="1"/>
        <end position="40"/>
    </location>
</feature>
<gene>
    <name evidence="2" type="ORF">E4U01_01200</name>
</gene>
<dbReference type="AlphaFoldDB" id="A0A4Y9FTF0"/>
<name>A0A4Y9FTF0_STRAI</name>
<accession>A0A4Y9FTF0</accession>
<feature type="compositionally biased region" description="Polar residues" evidence="1">
    <location>
        <begin position="16"/>
        <end position="40"/>
    </location>
</feature>